<feature type="domain" description="Methyltransferase" evidence="1">
    <location>
        <begin position="34"/>
        <end position="134"/>
    </location>
</feature>
<dbReference type="GO" id="GO:0032259">
    <property type="term" value="P:methylation"/>
    <property type="evidence" value="ECO:0007669"/>
    <property type="project" value="UniProtKB-KW"/>
</dbReference>
<evidence type="ECO:0000313" key="3">
    <source>
        <dbReference type="EMBL" id="RAM03966.1"/>
    </source>
</evidence>
<dbReference type="RefSeq" id="WP_111952644.1">
    <property type="nucleotide sequence ID" value="NZ_CP036313.1"/>
</dbReference>
<reference evidence="2 5" key="2">
    <citation type="submission" date="2019-02" db="EMBL/GenBank/DDBJ databases">
        <title>Complete genome sequence of Desulfobacter hydrogenophilus AcRS1.</title>
        <authorList>
            <person name="Marietou A."/>
            <person name="Lund M.B."/>
            <person name="Marshall I.P.G."/>
            <person name="Schreiber L."/>
            <person name="Jorgensen B."/>
        </authorList>
    </citation>
    <scope>NUCLEOTIDE SEQUENCE [LARGE SCALE GENOMIC DNA]</scope>
    <source>
        <strain evidence="2 5">AcRS1</strain>
    </source>
</reference>
<evidence type="ECO:0000313" key="4">
    <source>
        <dbReference type="Proteomes" id="UP000248798"/>
    </source>
</evidence>
<name>A0A328FIJ6_9BACT</name>
<dbReference type="Gene3D" id="3.40.50.150">
    <property type="entry name" value="Vaccinia Virus protein VP39"/>
    <property type="match status" value="1"/>
</dbReference>
<dbReference type="AlphaFoldDB" id="A0A328FIJ6"/>
<accession>A0A328FIJ6</accession>
<dbReference type="Proteomes" id="UP000293902">
    <property type="component" value="Chromosome"/>
</dbReference>
<dbReference type="InterPro" id="IPR029063">
    <property type="entry name" value="SAM-dependent_MTases_sf"/>
</dbReference>
<organism evidence="3 4">
    <name type="scientific">Desulfobacter hydrogenophilus</name>
    <dbReference type="NCBI Taxonomy" id="2291"/>
    <lineage>
        <taxon>Bacteria</taxon>
        <taxon>Pseudomonadati</taxon>
        <taxon>Thermodesulfobacteriota</taxon>
        <taxon>Desulfobacteria</taxon>
        <taxon>Desulfobacterales</taxon>
        <taxon>Desulfobacteraceae</taxon>
        <taxon>Desulfobacter</taxon>
    </lineage>
</organism>
<dbReference type="EMBL" id="CP036313">
    <property type="protein sequence ID" value="QBH12982.1"/>
    <property type="molecule type" value="Genomic_DNA"/>
</dbReference>
<reference evidence="3 4" key="1">
    <citation type="submission" date="2018-06" db="EMBL/GenBank/DDBJ databases">
        <title>Complete Genome Sequence of Desulfobacter hydrogenophilus (DSM3380).</title>
        <authorList>
            <person name="Marietou A."/>
            <person name="Schreiber L."/>
            <person name="Marshall I."/>
            <person name="Jorgensen B."/>
        </authorList>
    </citation>
    <scope>NUCLEOTIDE SEQUENCE [LARGE SCALE GENOMIC DNA]</scope>
    <source>
        <strain evidence="3 4">DSM 3380</strain>
    </source>
</reference>
<keyword evidence="3" id="KW-0830">Ubiquinone</keyword>
<dbReference type="Proteomes" id="UP000248798">
    <property type="component" value="Unassembled WGS sequence"/>
</dbReference>
<sequence length="191" mass="20906">MDQAKPKGAGKSSFELINTEILKQMLPVNQGSVILDLACGKGLYSRFLSNLAGPSGLVYAVDLWEEGLQMLEEEIQKKEAANILTIKTDATKGIDIEAYSLDLCLMATVLHDFKEMDAAQTVLKQVLNRLKPGGCLAVIEFKKMDGPPGPPAHIRLSQEETEELVTALGFKKEKTADIGDYNYLVTFSSPE</sequence>
<dbReference type="InterPro" id="IPR041698">
    <property type="entry name" value="Methyltransf_25"/>
</dbReference>
<dbReference type="EMBL" id="QLNI01000001">
    <property type="protein sequence ID" value="RAM03966.1"/>
    <property type="molecule type" value="Genomic_DNA"/>
</dbReference>
<evidence type="ECO:0000313" key="5">
    <source>
        <dbReference type="Proteomes" id="UP000293902"/>
    </source>
</evidence>
<dbReference type="SUPFAM" id="SSF53335">
    <property type="entry name" value="S-adenosyl-L-methionine-dependent methyltransferases"/>
    <property type="match status" value="1"/>
</dbReference>
<protein>
    <submittedName>
        <fullName evidence="2">Class I SAM-dependent methyltransferase</fullName>
    </submittedName>
    <submittedName>
        <fullName evidence="3">Ubiquinone/menaquinone biosynthesis methyltransferase UbiE</fullName>
    </submittedName>
</protein>
<keyword evidence="5" id="KW-1185">Reference proteome</keyword>
<dbReference type="OrthoDB" id="5405545at2"/>
<proteinExistence type="predicted"/>
<keyword evidence="3" id="KW-0808">Transferase</keyword>
<evidence type="ECO:0000259" key="1">
    <source>
        <dbReference type="Pfam" id="PF13649"/>
    </source>
</evidence>
<evidence type="ECO:0000313" key="2">
    <source>
        <dbReference type="EMBL" id="QBH12982.1"/>
    </source>
</evidence>
<dbReference type="GO" id="GO:0008168">
    <property type="term" value="F:methyltransferase activity"/>
    <property type="evidence" value="ECO:0007669"/>
    <property type="project" value="UniProtKB-KW"/>
</dbReference>
<keyword evidence="3" id="KW-0489">Methyltransferase</keyword>
<gene>
    <name evidence="3" type="ORF">DO021_00660</name>
    <name evidence="2" type="ORF">EYB58_08675</name>
</gene>
<dbReference type="Pfam" id="PF13649">
    <property type="entry name" value="Methyltransf_25"/>
    <property type="match status" value="1"/>
</dbReference>
<dbReference type="CDD" id="cd02440">
    <property type="entry name" value="AdoMet_MTases"/>
    <property type="match status" value="1"/>
</dbReference>